<keyword evidence="5 9" id="KW-0064">Aspartyl protease</keyword>
<protein>
    <recommendedName>
        <fullName evidence="9">Lipoprotein signal peptidase</fullName>
        <ecNumber evidence="9">3.4.23.36</ecNumber>
    </recommendedName>
    <alternativeName>
        <fullName evidence="9">Prolipoprotein signal peptidase</fullName>
    </alternativeName>
    <alternativeName>
        <fullName evidence="9">Signal peptidase II</fullName>
        <shortName evidence="9">SPase II</shortName>
    </alternativeName>
</protein>
<comment type="subcellular location">
    <subcellularLocation>
        <location evidence="9">Cell membrane</location>
        <topology evidence="9">Multi-pass membrane protein</topology>
    </subcellularLocation>
</comment>
<evidence type="ECO:0000256" key="4">
    <source>
        <dbReference type="ARBA" id="ARBA00022692"/>
    </source>
</evidence>
<keyword evidence="6 9" id="KW-0378">Hydrolase</keyword>
<evidence type="ECO:0000313" key="11">
    <source>
        <dbReference type="EMBL" id="ROM95067.1"/>
    </source>
</evidence>
<comment type="catalytic activity">
    <reaction evidence="9">
        <text>Release of signal peptides from bacterial membrane prolipoproteins. Hydrolyzes -Xaa-Yaa-Zaa-|-(S,diacylglyceryl)Cys-, in which Xaa is hydrophobic (preferably Leu), and Yaa (Ala or Ser) and Zaa (Gly or Ala) have small, neutral side chains.</text>
        <dbReference type="EC" id="3.4.23.36"/>
    </reaction>
</comment>
<evidence type="ECO:0000313" key="12">
    <source>
        <dbReference type="Proteomes" id="UP000284684"/>
    </source>
</evidence>
<keyword evidence="4 9" id="KW-0812">Transmembrane</keyword>
<dbReference type="UniPathway" id="UPA00665"/>
<keyword evidence="3 9" id="KW-0645">Protease</keyword>
<dbReference type="GO" id="GO:0004190">
    <property type="term" value="F:aspartic-type endopeptidase activity"/>
    <property type="evidence" value="ECO:0007669"/>
    <property type="project" value="UniProtKB-UniRule"/>
</dbReference>
<feature type="transmembrane region" description="Helical" evidence="9">
    <location>
        <begin position="45"/>
        <end position="65"/>
    </location>
</feature>
<comment type="pathway">
    <text evidence="9">Protein modification; lipoprotein biosynthesis (signal peptide cleavage).</text>
</comment>
<dbReference type="Proteomes" id="UP000284684">
    <property type="component" value="Unassembled WGS sequence"/>
</dbReference>
<dbReference type="PANTHER" id="PTHR33695">
    <property type="entry name" value="LIPOPROTEIN SIGNAL PEPTIDASE"/>
    <property type="match status" value="1"/>
</dbReference>
<keyword evidence="8 9" id="KW-0472">Membrane</keyword>
<gene>
    <name evidence="9" type="primary">lspA</name>
    <name evidence="11" type="ORF">BK658_16920</name>
</gene>
<dbReference type="InterPro" id="IPR001872">
    <property type="entry name" value="Peptidase_A8"/>
</dbReference>
<feature type="active site" evidence="9">
    <location>
        <position position="144"/>
    </location>
</feature>
<dbReference type="AlphaFoldDB" id="A0A423GPR9"/>
<accession>A0A423GPR9</accession>
<evidence type="ECO:0000256" key="8">
    <source>
        <dbReference type="ARBA" id="ARBA00023136"/>
    </source>
</evidence>
<evidence type="ECO:0000256" key="7">
    <source>
        <dbReference type="ARBA" id="ARBA00022989"/>
    </source>
</evidence>
<organism evidence="11 12">
    <name type="scientific">Pseudomonas brassicacearum</name>
    <dbReference type="NCBI Taxonomy" id="930166"/>
    <lineage>
        <taxon>Bacteria</taxon>
        <taxon>Pseudomonadati</taxon>
        <taxon>Pseudomonadota</taxon>
        <taxon>Gammaproteobacteria</taxon>
        <taxon>Pseudomonadales</taxon>
        <taxon>Pseudomonadaceae</taxon>
        <taxon>Pseudomonas</taxon>
    </lineage>
</organism>
<evidence type="ECO:0000256" key="2">
    <source>
        <dbReference type="ARBA" id="ARBA00022475"/>
    </source>
</evidence>
<feature type="transmembrane region" description="Helical" evidence="9">
    <location>
        <begin position="138"/>
        <end position="156"/>
    </location>
</feature>
<feature type="transmembrane region" description="Helical" evidence="9">
    <location>
        <begin position="72"/>
        <end position="90"/>
    </location>
</feature>
<comment type="caution">
    <text evidence="11">The sequence shown here is derived from an EMBL/GenBank/DDBJ whole genome shotgun (WGS) entry which is preliminary data.</text>
</comment>
<keyword evidence="2 9" id="KW-1003">Cell membrane</keyword>
<name>A0A423GPR9_9PSED</name>
<dbReference type="RefSeq" id="WP_123583396.1">
    <property type="nucleotide sequence ID" value="NZ_MOBI01000019.1"/>
</dbReference>
<dbReference type="EC" id="3.4.23.36" evidence="9"/>
<evidence type="ECO:0000256" key="9">
    <source>
        <dbReference type="HAMAP-Rule" id="MF_00161"/>
    </source>
</evidence>
<evidence type="ECO:0000256" key="5">
    <source>
        <dbReference type="ARBA" id="ARBA00022750"/>
    </source>
</evidence>
<comment type="similarity">
    <text evidence="1 9 10">Belongs to the peptidase A8 family.</text>
</comment>
<dbReference type="HAMAP" id="MF_00161">
    <property type="entry name" value="LspA"/>
    <property type="match status" value="1"/>
</dbReference>
<evidence type="ECO:0000256" key="10">
    <source>
        <dbReference type="RuleBase" id="RU004181"/>
    </source>
</evidence>
<dbReference type="PANTHER" id="PTHR33695:SF1">
    <property type="entry name" value="LIPOPROTEIN SIGNAL PEPTIDASE"/>
    <property type="match status" value="1"/>
</dbReference>
<comment type="function">
    <text evidence="9">This protein specifically catalyzes the removal of signal peptides from prolipoproteins.</text>
</comment>
<keyword evidence="7 9" id="KW-1133">Transmembrane helix</keyword>
<dbReference type="GO" id="GO:0005886">
    <property type="term" value="C:plasma membrane"/>
    <property type="evidence" value="ECO:0007669"/>
    <property type="project" value="UniProtKB-SubCell"/>
</dbReference>
<sequence length="165" mass="17834">MELVMRSRLFAVLIGLGFIALDQWVKVQALLTLQSHSFRLGGNFAWLNIALSLNAGAFLSLGAGLAPGVKQLIFIVGVAAFVCWATWWALACWVSSPVKAAAVYFIALGGASNLIDRVFREGHVVDYLILNLGSVHTGVFNIADIAIMVGTGVLLLDELRRHRKA</sequence>
<dbReference type="Pfam" id="PF01252">
    <property type="entry name" value="Peptidase_A8"/>
    <property type="match status" value="1"/>
</dbReference>
<dbReference type="PRINTS" id="PR00781">
    <property type="entry name" value="LIPOSIGPTASE"/>
</dbReference>
<comment type="caution">
    <text evidence="9">Lacks conserved residue(s) required for the propagation of feature annotation.</text>
</comment>
<evidence type="ECO:0000256" key="1">
    <source>
        <dbReference type="ARBA" id="ARBA00006139"/>
    </source>
</evidence>
<evidence type="ECO:0000256" key="6">
    <source>
        <dbReference type="ARBA" id="ARBA00022801"/>
    </source>
</evidence>
<dbReference type="GO" id="GO:0006508">
    <property type="term" value="P:proteolysis"/>
    <property type="evidence" value="ECO:0007669"/>
    <property type="project" value="UniProtKB-KW"/>
</dbReference>
<proteinExistence type="inferred from homology"/>
<evidence type="ECO:0000256" key="3">
    <source>
        <dbReference type="ARBA" id="ARBA00022670"/>
    </source>
</evidence>
<reference evidence="11 12" key="1">
    <citation type="submission" date="2016-10" db="EMBL/GenBank/DDBJ databases">
        <title>Comparative genome analysis of multiple Pseudomonas spp. focuses on biocontrol and plant growth promoting traits.</title>
        <authorList>
            <person name="Tao X.-Y."/>
            <person name="Taylor C.G."/>
        </authorList>
    </citation>
    <scope>NUCLEOTIDE SEQUENCE [LARGE SCALE GENOMIC DNA]</scope>
    <source>
        <strain evidence="11 12">37D10</strain>
    </source>
</reference>
<feature type="active site" evidence="9">
    <location>
        <position position="126"/>
    </location>
</feature>
<dbReference type="EMBL" id="MOBI01000019">
    <property type="protein sequence ID" value="ROM95067.1"/>
    <property type="molecule type" value="Genomic_DNA"/>
</dbReference>